<dbReference type="InterPro" id="IPR000531">
    <property type="entry name" value="Beta-barrel_TonB"/>
</dbReference>
<evidence type="ECO:0000256" key="1">
    <source>
        <dbReference type="ARBA" id="ARBA00004571"/>
    </source>
</evidence>
<evidence type="ECO:0000256" key="14">
    <source>
        <dbReference type="PROSITE-ProRule" id="PRU01360"/>
    </source>
</evidence>
<feature type="chain" id="PRO_5047135373" evidence="16">
    <location>
        <begin position="27"/>
        <end position="701"/>
    </location>
</feature>
<dbReference type="RefSeq" id="WP_211853938.1">
    <property type="nucleotide sequence ID" value="NZ_JAAGBB010000021.1"/>
</dbReference>
<evidence type="ECO:0000256" key="12">
    <source>
        <dbReference type="ARBA" id="ARBA00023170"/>
    </source>
</evidence>
<dbReference type="PROSITE" id="PS52016">
    <property type="entry name" value="TONB_DEPENDENT_REC_3"/>
    <property type="match status" value="1"/>
</dbReference>
<evidence type="ECO:0000256" key="2">
    <source>
        <dbReference type="ARBA" id="ARBA00009810"/>
    </source>
</evidence>
<evidence type="ECO:0000256" key="4">
    <source>
        <dbReference type="ARBA" id="ARBA00022452"/>
    </source>
</evidence>
<accession>A0ABS5F157</accession>
<dbReference type="Pfam" id="PF07715">
    <property type="entry name" value="Plug"/>
    <property type="match status" value="1"/>
</dbReference>
<keyword evidence="13 14" id="KW-0998">Cell outer membrane</keyword>
<keyword evidence="8" id="KW-0408">Iron</keyword>
<dbReference type="NCBIfam" id="TIGR01783">
    <property type="entry name" value="TonB-siderophor"/>
    <property type="match status" value="1"/>
</dbReference>
<keyword evidence="7 16" id="KW-0732">Signal</keyword>
<keyword evidence="5" id="KW-0410">Iron transport</keyword>
<sequence>MPRGSSLGGKAGRCALALLAAGAVMPAGGLGAQEAPQGSGTAVLPQIDVTGGAPAFGATRSAAGTKTDTPIVESPQSISVIPRAFIEATGAQSMPEAVRYSAGVTTGVFGFDPRFDQIYIRGFPVNLLGDYRDGLRQAFSAGLLGFRTETYGLDRIVILRGPASVLYGQGPAGGLIDRISRMPSATPSGEVELSLGSHQRYQTSFDLTGPVGDGRVLYRMTGVLRDAESEIPDAPDDRIYLSPAITWRPTDSTTITLYGHYQQDSLIASAAYYTRPDGTPTRVRTDDPSFARFLQNQYQAGYRVEHRATDAITIRQHLRYGQADLQAGYLGGTGTVGNTVSRSATWLEESLQSFGVDTQAELRFATGPLGHTVLAGVEYFRQRSDFNMGVGPAPSLNLANPVYGLAVARPALTASRSRQTLNQLGVYLQDQIRIADRVVVTIGGRHDWTETDTLNRLTGVTTTQDPSAFAGRIGIVYLDPSGLAPYANYSESFSPQLGTDRFGRPFEPLRGRQFEVGLRYQPPGSESLVTASLFHINLENTLTTDPVNRAFSVQTGEQRSRGVELEAQLVLGGGFSMLGSYTFQDVETVASNGADLGKRPVGIPQHVAALWTNWQAPEGRLAGLSLGLGLRYNGSSYRDTANTRENGDSLLVDASIRYDVGPWRATLSGQNLGDTATTNCQPGICYWGPGRTVLASLGYRF</sequence>
<comment type="subcellular location">
    <subcellularLocation>
        <location evidence="1 14">Cell outer membrane</location>
        <topology evidence="1 14">Multi-pass membrane protein</topology>
    </subcellularLocation>
</comment>
<evidence type="ECO:0000313" key="19">
    <source>
        <dbReference type="EMBL" id="MBR0666265.1"/>
    </source>
</evidence>
<comment type="similarity">
    <text evidence="2 14 15">Belongs to the TonB-dependent receptor family.</text>
</comment>
<evidence type="ECO:0000256" key="10">
    <source>
        <dbReference type="ARBA" id="ARBA00023077"/>
    </source>
</evidence>
<protein>
    <submittedName>
        <fullName evidence="19">TonB-dependent siderophore receptor</fullName>
    </submittedName>
</protein>
<dbReference type="PANTHER" id="PTHR32552">
    <property type="entry name" value="FERRICHROME IRON RECEPTOR-RELATED"/>
    <property type="match status" value="1"/>
</dbReference>
<proteinExistence type="inferred from homology"/>
<keyword evidence="10 15" id="KW-0798">TonB box</keyword>
<evidence type="ECO:0000256" key="11">
    <source>
        <dbReference type="ARBA" id="ARBA00023136"/>
    </source>
</evidence>
<keyword evidence="4 14" id="KW-1134">Transmembrane beta strand</keyword>
<dbReference type="InterPro" id="IPR012910">
    <property type="entry name" value="Plug_dom"/>
</dbReference>
<dbReference type="Pfam" id="PF00593">
    <property type="entry name" value="TonB_dep_Rec_b-barrel"/>
    <property type="match status" value="1"/>
</dbReference>
<feature type="domain" description="TonB-dependent receptor plug" evidence="18">
    <location>
        <begin position="72"/>
        <end position="174"/>
    </location>
</feature>
<evidence type="ECO:0000256" key="8">
    <source>
        <dbReference type="ARBA" id="ARBA00023004"/>
    </source>
</evidence>
<organism evidence="19 20">
    <name type="scientific">Plastoroseomonas hellenica</name>
    <dbReference type="NCBI Taxonomy" id="2687306"/>
    <lineage>
        <taxon>Bacteria</taxon>
        <taxon>Pseudomonadati</taxon>
        <taxon>Pseudomonadota</taxon>
        <taxon>Alphaproteobacteria</taxon>
        <taxon>Acetobacterales</taxon>
        <taxon>Acetobacteraceae</taxon>
        <taxon>Plastoroseomonas</taxon>
    </lineage>
</organism>
<evidence type="ECO:0000256" key="6">
    <source>
        <dbReference type="ARBA" id="ARBA00022692"/>
    </source>
</evidence>
<dbReference type="Gene3D" id="2.40.170.20">
    <property type="entry name" value="TonB-dependent receptor, beta-barrel domain"/>
    <property type="match status" value="1"/>
</dbReference>
<dbReference type="Proteomes" id="UP001196870">
    <property type="component" value="Unassembled WGS sequence"/>
</dbReference>
<evidence type="ECO:0000313" key="20">
    <source>
        <dbReference type="Proteomes" id="UP001196870"/>
    </source>
</evidence>
<keyword evidence="12 19" id="KW-0675">Receptor</keyword>
<keyword evidence="6 14" id="KW-0812">Transmembrane</keyword>
<dbReference type="InterPro" id="IPR036942">
    <property type="entry name" value="Beta-barrel_TonB_sf"/>
</dbReference>
<feature type="signal peptide" evidence="16">
    <location>
        <begin position="1"/>
        <end position="26"/>
    </location>
</feature>
<keyword evidence="9" id="KW-0406">Ion transport</keyword>
<evidence type="ECO:0000259" key="17">
    <source>
        <dbReference type="Pfam" id="PF00593"/>
    </source>
</evidence>
<evidence type="ECO:0000259" key="18">
    <source>
        <dbReference type="Pfam" id="PF07715"/>
    </source>
</evidence>
<dbReference type="InterPro" id="IPR039426">
    <property type="entry name" value="TonB-dep_rcpt-like"/>
</dbReference>
<comment type="caution">
    <text evidence="19">The sequence shown here is derived from an EMBL/GenBank/DDBJ whole genome shotgun (WGS) entry which is preliminary data.</text>
</comment>
<evidence type="ECO:0000256" key="16">
    <source>
        <dbReference type="SAM" id="SignalP"/>
    </source>
</evidence>
<evidence type="ECO:0000256" key="5">
    <source>
        <dbReference type="ARBA" id="ARBA00022496"/>
    </source>
</evidence>
<dbReference type="InterPro" id="IPR037066">
    <property type="entry name" value="Plug_dom_sf"/>
</dbReference>
<dbReference type="EMBL" id="JAAGBB010000021">
    <property type="protein sequence ID" value="MBR0666265.1"/>
    <property type="molecule type" value="Genomic_DNA"/>
</dbReference>
<keyword evidence="20" id="KW-1185">Reference proteome</keyword>
<keyword evidence="11 14" id="KW-0472">Membrane</keyword>
<keyword evidence="3 14" id="KW-0813">Transport</keyword>
<feature type="domain" description="TonB-dependent receptor-like beta-barrel" evidence="17">
    <location>
        <begin position="250"/>
        <end position="672"/>
    </location>
</feature>
<dbReference type="Gene3D" id="2.170.130.10">
    <property type="entry name" value="TonB-dependent receptor, plug domain"/>
    <property type="match status" value="1"/>
</dbReference>
<evidence type="ECO:0000256" key="3">
    <source>
        <dbReference type="ARBA" id="ARBA00022448"/>
    </source>
</evidence>
<dbReference type="PANTHER" id="PTHR32552:SF68">
    <property type="entry name" value="FERRICHROME OUTER MEMBRANE TRANSPORTER_PHAGE RECEPTOR"/>
    <property type="match status" value="1"/>
</dbReference>
<gene>
    <name evidence="19" type="ORF">GXW71_18025</name>
</gene>
<reference evidence="20" key="1">
    <citation type="journal article" date="2021" name="Syst. Appl. Microbiol.">
        <title>Roseomonas hellenica sp. nov., isolated from roots of wild-growing Alkanna tinctoria.</title>
        <authorList>
            <person name="Rat A."/>
            <person name="Naranjo H.D."/>
            <person name="Lebbe L."/>
            <person name="Cnockaert M."/>
            <person name="Krigas N."/>
            <person name="Grigoriadou K."/>
            <person name="Maloupa E."/>
            <person name="Willems A."/>
        </authorList>
    </citation>
    <scope>NUCLEOTIDE SEQUENCE [LARGE SCALE GENOMIC DNA]</scope>
    <source>
        <strain evidence="20">LMG 31523</strain>
    </source>
</reference>
<dbReference type="InterPro" id="IPR010105">
    <property type="entry name" value="TonB_sidphr_rcpt"/>
</dbReference>
<evidence type="ECO:0000256" key="9">
    <source>
        <dbReference type="ARBA" id="ARBA00023065"/>
    </source>
</evidence>
<name>A0ABS5F157_9PROT</name>
<evidence type="ECO:0000256" key="13">
    <source>
        <dbReference type="ARBA" id="ARBA00023237"/>
    </source>
</evidence>
<dbReference type="SUPFAM" id="SSF56935">
    <property type="entry name" value="Porins"/>
    <property type="match status" value="1"/>
</dbReference>
<evidence type="ECO:0000256" key="7">
    <source>
        <dbReference type="ARBA" id="ARBA00022729"/>
    </source>
</evidence>
<dbReference type="CDD" id="cd01347">
    <property type="entry name" value="ligand_gated_channel"/>
    <property type="match status" value="1"/>
</dbReference>
<evidence type="ECO:0000256" key="15">
    <source>
        <dbReference type="RuleBase" id="RU003357"/>
    </source>
</evidence>